<dbReference type="InterPro" id="IPR031338">
    <property type="entry name" value="KDPG/KHG_AS_2"/>
</dbReference>
<evidence type="ECO:0000256" key="4">
    <source>
        <dbReference type="ARBA" id="ARBA00023239"/>
    </source>
</evidence>
<dbReference type="InterPro" id="IPR000887">
    <property type="entry name" value="Aldlse_KDPG_KHG"/>
</dbReference>
<dbReference type="PANTHER" id="PTHR30246:SF1">
    <property type="entry name" value="2-DEHYDRO-3-DEOXY-6-PHOSPHOGALACTONATE ALDOLASE-RELATED"/>
    <property type="match status" value="1"/>
</dbReference>
<accession>A0A934ISL0</accession>
<comment type="similarity">
    <text evidence="2">Belongs to the KHG/KDPG aldolase family.</text>
</comment>
<comment type="pathway">
    <text evidence="1">Carbohydrate acid metabolism.</text>
</comment>
<evidence type="ECO:0000256" key="2">
    <source>
        <dbReference type="ARBA" id="ARBA00006906"/>
    </source>
</evidence>
<evidence type="ECO:0000256" key="3">
    <source>
        <dbReference type="ARBA" id="ARBA00011233"/>
    </source>
</evidence>
<name>A0A934ISL0_9HYPH</name>
<evidence type="ECO:0000313" key="7">
    <source>
        <dbReference type="Proteomes" id="UP000602124"/>
    </source>
</evidence>
<sequence length="209" mass="21362">MPEDLAVSHRHIIAILRGITPDEAVPVCTALVEAGITLIEVPLNSPNAVDSIGRAAAALSDRAEIGAGTVLTPEDVRAVAGAGGTFIVSPDTNVEVIGETLRLGLKSYPGVFSPTDAFAAIRAGATGLKFFPAEVLGSKGIKAMKAVLPPALPVYAVGGASPDNFHEFFAVGCTGFGLGTYIFKPGMSVAEVAERAKLAVAAYDKGNSK</sequence>
<dbReference type="PROSITE" id="PS00160">
    <property type="entry name" value="ALDOLASE_KDPG_KHG_2"/>
    <property type="match status" value="1"/>
</dbReference>
<keyword evidence="4" id="KW-0456">Lyase</keyword>
<protein>
    <submittedName>
        <fullName evidence="6">2-dehydro-3-deoxy-6-phosphogalactonate aldolase</fullName>
    </submittedName>
</protein>
<dbReference type="Pfam" id="PF01081">
    <property type="entry name" value="Aldolase"/>
    <property type="match status" value="1"/>
</dbReference>
<dbReference type="SUPFAM" id="SSF51569">
    <property type="entry name" value="Aldolase"/>
    <property type="match status" value="1"/>
</dbReference>
<dbReference type="InterPro" id="IPR013785">
    <property type="entry name" value="Aldolase_TIM"/>
</dbReference>
<comment type="subunit">
    <text evidence="3">Homotrimer.</text>
</comment>
<evidence type="ECO:0000256" key="5">
    <source>
        <dbReference type="ARBA" id="ARBA00023277"/>
    </source>
</evidence>
<dbReference type="NCBIfam" id="NF006600">
    <property type="entry name" value="PRK09140.1"/>
    <property type="match status" value="1"/>
</dbReference>
<keyword evidence="5" id="KW-0119">Carbohydrate metabolism</keyword>
<dbReference type="CDD" id="cd00452">
    <property type="entry name" value="KDPG_aldolase"/>
    <property type="match status" value="1"/>
</dbReference>
<evidence type="ECO:0000256" key="1">
    <source>
        <dbReference type="ARBA" id="ARBA00004761"/>
    </source>
</evidence>
<evidence type="ECO:0000313" key="6">
    <source>
        <dbReference type="EMBL" id="MBJ3784416.1"/>
    </source>
</evidence>
<dbReference type="AlphaFoldDB" id="A0A934ISL0"/>
<proteinExistence type="inferred from homology"/>
<dbReference type="Proteomes" id="UP000602124">
    <property type="component" value="Unassembled WGS sequence"/>
</dbReference>
<dbReference type="Gene3D" id="3.20.20.70">
    <property type="entry name" value="Aldolase class I"/>
    <property type="match status" value="1"/>
</dbReference>
<reference evidence="6" key="1">
    <citation type="submission" date="2020-12" db="EMBL/GenBank/DDBJ databases">
        <title>Devosia sp. MSA67 isolated from Mo River.</title>
        <authorList>
            <person name="Ma F."/>
            <person name="Zi Z."/>
        </authorList>
    </citation>
    <scope>NUCLEOTIDE SEQUENCE</scope>
    <source>
        <strain evidence="6">MSA67</strain>
    </source>
</reference>
<comment type="caution">
    <text evidence="6">The sequence shown here is derived from an EMBL/GenBank/DDBJ whole genome shotgun (WGS) entry which is preliminary data.</text>
</comment>
<dbReference type="PANTHER" id="PTHR30246">
    <property type="entry name" value="2-KETO-3-DEOXY-6-PHOSPHOGLUCONATE ALDOLASE"/>
    <property type="match status" value="1"/>
</dbReference>
<organism evidence="6 7">
    <name type="scientific">Devosia sediminis</name>
    <dbReference type="NCBI Taxonomy" id="2798801"/>
    <lineage>
        <taxon>Bacteria</taxon>
        <taxon>Pseudomonadati</taxon>
        <taxon>Pseudomonadota</taxon>
        <taxon>Alphaproteobacteria</taxon>
        <taxon>Hyphomicrobiales</taxon>
        <taxon>Devosiaceae</taxon>
        <taxon>Devosia</taxon>
    </lineage>
</organism>
<gene>
    <name evidence="6" type="ORF">JEQ47_06760</name>
</gene>
<dbReference type="EMBL" id="JAEKMH010000001">
    <property type="protein sequence ID" value="MBJ3784416.1"/>
    <property type="molecule type" value="Genomic_DNA"/>
</dbReference>
<keyword evidence="7" id="KW-1185">Reference proteome</keyword>
<dbReference type="GO" id="GO:0016829">
    <property type="term" value="F:lyase activity"/>
    <property type="evidence" value="ECO:0007669"/>
    <property type="project" value="UniProtKB-KW"/>
</dbReference>